<dbReference type="Pfam" id="PF11305">
    <property type="entry name" value="DUF3107"/>
    <property type="match status" value="1"/>
</dbReference>
<organism evidence="1 2">
    <name type="scientific">Segniliparus rugosus (strain ATCC BAA-974 / DSM 45345 / CCUG 50838 / CIP 108380 / JCM 13579 / CDC 945)</name>
    <dbReference type="NCBI Taxonomy" id="679197"/>
    <lineage>
        <taxon>Bacteria</taxon>
        <taxon>Bacillati</taxon>
        <taxon>Actinomycetota</taxon>
        <taxon>Actinomycetes</taxon>
        <taxon>Mycobacteriales</taxon>
        <taxon>Segniliparaceae</taxon>
        <taxon>Segniliparus</taxon>
    </lineage>
</organism>
<evidence type="ECO:0000313" key="1">
    <source>
        <dbReference type="EMBL" id="EFV13540.1"/>
    </source>
</evidence>
<comment type="caution">
    <text evidence="1">The sequence shown here is derived from an EMBL/GenBank/DDBJ whole genome shotgun (WGS) entry which is preliminary data.</text>
</comment>
<keyword evidence="2" id="KW-1185">Reference proteome</keyword>
<sequence length="73" mass="7878">MDVKIGIVHSPRELTIDSAQSATEIAQLISSALADDSVLSLVDSKERQYLIPASRISYVEIGSSDPRRVGFSS</sequence>
<name>E5XQ31_SEGRC</name>
<dbReference type="HOGENOM" id="CLU_168842_1_0_11"/>
<dbReference type="AlphaFoldDB" id="E5XQ31"/>
<dbReference type="EMBL" id="ACZI02000001">
    <property type="protein sequence ID" value="EFV13540.1"/>
    <property type="molecule type" value="Genomic_DNA"/>
</dbReference>
<proteinExistence type="predicted"/>
<evidence type="ECO:0008006" key="3">
    <source>
        <dbReference type="Google" id="ProtNLM"/>
    </source>
</evidence>
<protein>
    <recommendedName>
        <fullName evidence="3">ATP-binding protein</fullName>
    </recommendedName>
</protein>
<evidence type="ECO:0000313" key="2">
    <source>
        <dbReference type="Proteomes" id="UP000004816"/>
    </source>
</evidence>
<dbReference type="Proteomes" id="UP000004816">
    <property type="component" value="Unassembled WGS sequence"/>
</dbReference>
<dbReference type="eggNOG" id="ENOG5032YJA">
    <property type="taxonomic scope" value="Bacteria"/>
</dbReference>
<dbReference type="RefSeq" id="WP_007469217.1">
    <property type="nucleotide sequence ID" value="NZ_KI391953.1"/>
</dbReference>
<dbReference type="InterPro" id="IPR021456">
    <property type="entry name" value="DUF3107"/>
</dbReference>
<accession>E5XQ31</accession>
<dbReference type="STRING" id="679197.HMPREF9336_01603"/>
<gene>
    <name evidence="1" type="ORF">HMPREF9336_01603</name>
</gene>
<reference evidence="1 2" key="1">
    <citation type="journal article" date="2011" name="Stand. Genomic Sci.">
        <title>High quality draft genome sequence of Segniliparus rugosus CDC 945(T)= (ATCC BAA-974(T)).</title>
        <authorList>
            <person name="Earl A.M."/>
            <person name="Desjardins C.A."/>
            <person name="Fitzgerald M.G."/>
            <person name="Arachchi H.M."/>
            <person name="Zeng Q."/>
            <person name="Mehta T."/>
            <person name="Griggs A."/>
            <person name="Birren B.W."/>
            <person name="Toney N.C."/>
            <person name="Carr J."/>
            <person name="Posey J."/>
            <person name="Butler W.R."/>
        </authorList>
    </citation>
    <scope>NUCLEOTIDE SEQUENCE [LARGE SCALE GENOMIC DNA]</scope>
    <source>
        <strain evidence="2">ATCC BAA-974 / DSM 45345 / CCUG 50838 / CIP 108380 / JCM 13579 / CDC 945</strain>
    </source>
</reference>